<feature type="transmembrane region" description="Helical" evidence="1">
    <location>
        <begin position="32"/>
        <end position="53"/>
    </location>
</feature>
<keyword evidence="3" id="KW-1185">Reference proteome</keyword>
<sequence length="210" mass="22498">MADPSSPEADSDVPIDTSRMTSVERSFVRMALWQNVLALVGIVVGVIALYAAITESAAVRQQTAASVWPFLQFSIQDHDSAESASFAFQFANVGVGPARVAQLQLLAAGEPIADLEGLIEAAGGGELASLSRNYISYRVVSPGETIEALSTHDAALARKLQQLVANPESAVRFCYCSIFDACWEVDSRVSLHHPAPVPECPDYGEDRFAL</sequence>
<keyword evidence="1" id="KW-0472">Membrane</keyword>
<evidence type="ECO:0000313" key="3">
    <source>
        <dbReference type="Proteomes" id="UP000321039"/>
    </source>
</evidence>
<protein>
    <submittedName>
        <fullName evidence="2">Uncharacterized protein</fullName>
    </submittedName>
</protein>
<name>A0A5C8ZZW2_9GAMM</name>
<keyword evidence="1" id="KW-0812">Transmembrane</keyword>
<dbReference type="Proteomes" id="UP000321039">
    <property type="component" value="Unassembled WGS sequence"/>
</dbReference>
<organism evidence="2 3">
    <name type="scientific">Parahaliea maris</name>
    <dbReference type="NCBI Taxonomy" id="2716870"/>
    <lineage>
        <taxon>Bacteria</taxon>
        <taxon>Pseudomonadati</taxon>
        <taxon>Pseudomonadota</taxon>
        <taxon>Gammaproteobacteria</taxon>
        <taxon>Cellvibrionales</taxon>
        <taxon>Halieaceae</taxon>
        <taxon>Parahaliea</taxon>
    </lineage>
</organism>
<dbReference type="EMBL" id="VRZA01000003">
    <property type="protein sequence ID" value="TXS94143.1"/>
    <property type="molecule type" value="Genomic_DNA"/>
</dbReference>
<comment type="caution">
    <text evidence="2">The sequence shown here is derived from an EMBL/GenBank/DDBJ whole genome shotgun (WGS) entry which is preliminary data.</text>
</comment>
<evidence type="ECO:0000313" key="2">
    <source>
        <dbReference type="EMBL" id="TXS94143.1"/>
    </source>
</evidence>
<reference evidence="2 3" key="1">
    <citation type="submission" date="2019-08" db="EMBL/GenBank/DDBJ databases">
        <title>Parahaliea maris sp. nov., isolated from the surface seawater.</title>
        <authorList>
            <person name="Liu Y."/>
        </authorList>
    </citation>
    <scope>NUCLEOTIDE SEQUENCE [LARGE SCALE GENOMIC DNA]</scope>
    <source>
        <strain evidence="2 3">HSLHS9</strain>
    </source>
</reference>
<evidence type="ECO:0000256" key="1">
    <source>
        <dbReference type="SAM" id="Phobius"/>
    </source>
</evidence>
<keyword evidence="1" id="KW-1133">Transmembrane helix</keyword>
<gene>
    <name evidence="2" type="ORF">FV139_11120</name>
</gene>
<dbReference type="RefSeq" id="WP_148068485.1">
    <property type="nucleotide sequence ID" value="NZ_VRZA01000003.1"/>
</dbReference>
<accession>A0A5C8ZZW2</accession>
<dbReference type="AlphaFoldDB" id="A0A5C8ZZW2"/>
<proteinExistence type="predicted"/>